<keyword evidence="3" id="KW-1185">Reference proteome</keyword>
<dbReference type="EMBL" id="UYSL01022793">
    <property type="protein sequence ID" value="VDL81144.1"/>
    <property type="molecule type" value="Genomic_DNA"/>
</dbReference>
<reference evidence="2 3" key="2">
    <citation type="submission" date="2018-11" db="EMBL/GenBank/DDBJ databases">
        <authorList>
            <consortium name="Pathogen Informatics"/>
        </authorList>
    </citation>
    <scope>NUCLEOTIDE SEQUENCE [LARGE SCALE GENOMIC DNA]</scope>
</reference>
<reference evidence="4" key="1">
    <citation type="submission" date="2017-02" db="UniProtKB">
        <authorList>
            <consortium name="WormBaseParasite"/>
        </authorList>
    </citation>
    <scope>IDENTIFICATION</scope>
</reference>
<dbReference type="AlphaFoldDB" id="A0A0N4YKD0"/>
<evidence type="ECO:0000256" key="1">
    <source>
        <dbReference type="SAM" id="MobiDB-lite"/>
    </source>
</evidence>
<accession>A0A0N4YKD0</accession>
<feature type="region of interest" description="Disordered" evidence="1">
    <location>
        <begin position="1"/>
        <end position="30"/>
    </location>
</feature>
<organism evidence="4">
    <name type="scientific">Nippostrongylus brasiliensis</name>
    <name type="common">Rat hookworm</name>
    <dbReference type="NCBI Taxonomy" id="27835"/>
    <lineage>
        <taxon>Eukaryota</taxon>
        <taxon>Metazoa</taxon>
        <taxon>Ecdysozoa</taxon>
        <taxon>Nematoda</taxon>
        <taxon>Chromadorea</taxon>
        <taxon>Rhabditida</taxon>
        <taxon>Rhabditina</taxon>
        <taxon>Rhabditomorpha</taxon>
        <taxon>Strongyloidea</taxon>
        <taxon>Heligmosomidae</taxon>
        <taxon>Nippostrongylus</taxon>
    </lineage>
</organism>
<protein>
    <submittedName>
        <fullName evidence="4">Osmotic stress resistance protein (inferred by orthology to a C. elegans protein)</fullName>
    </submittedName>
</protein>
<evidence type="ECO:0000313" key="2">
    <source>
        <dbReference type="EMBL" id="VDL81144.1"/>
    </source>
</evidence>
<dbReference type="Proteomes" id="UP000271162">
    <property type="component" value="Unassembled WGS sequence"/>
</dbReference>
<name>A0A0N4YKD0_NIPBR</name>
<gene>
    <name evidence="2" type="ORF">NBR_LOCUS17487</name>
</gene>
<dbReference type="WBParaSite" id="NBR_0001748601-mRNA-1">
    <property type="protein sequence ID" value="NBR_0001748601-mRNA-1"/>
    <property type="gene ID" value="NBR_0001748601"/>
</dbReference>
<proteinExistence type="predicted"/>
<evidence type="ECO:0000313" key="3">
    <source>
        <dbReference type="Proteomes" id="UP000271162"/>
    </source>
</evidence>
<dbReference type="STRING" id="27835.A0A0N4YKD0"/>
<evidence type="ECO:0000313" key="4">
    <source>
        <dbReference type="WBParaSite" id="NBR_0001748601-mRNA-1"/>
    </source>
</evidence>
<sequence length="63" mass="6893">MLPLVVGIDPEEEKEEIRRSGSGGPASSMFVNKQSRVLTNLRNNPNIAPLFVDGNLEEILSGR</sequence>